<sequence>MASSRKRFHGLPESQATSETTLRPVPISPPSRPLSQVASVNCVTSINSATELQSKIEDAYKRMQEANRQFQQEPKGLCEEFCDRVKHKFKKILLHKNTELANNRISTSSTAPVAEEILDTAIRRRTFEVINLTNPKVQALTGDGRIPRKPSPLQQELNKELDEEKQVRRESILNVRDYVAFINTDKLVSDHDETDELASNISEDETDTSHIEDLLSALSSEPAESIRMPFSVESDIQDRSMLRNSPSPEPFQPRRVSRFFDSLRSSSRLSYVDSGSRTPVSLRGRSRAVVSPSPPRSESSDSPQQGPPSPYRLGRARRGGCANFHQLGG</sequence>
<accession>A0ACB8US60</accession>
<evidence type="ECO:0000313" key="1">
    <source>
        <dbReference type="EMBL" id="KAI2383899.1"/>
    </source>
</evidence>
<dbReference type="EMBL" id="JALBCA010000082">
    <property type="protein sequence ID" value="KAI2383899.1"/>
    <property type="molecule type" value="Genomic_DNA"/>
</dbReference>
<reference evidence="1" key="1">
    <citation type="journal article" date="2022" name="bioRxiv">
        <title>Population genetic analysis of Ophidiomyces ophidiicola, the causative agent of snake fungal disease, indicates recent introductions to the USA.</title>
        <authorList>
            <person name="Ladner J.T."/>
            <person name="Palmer J.M."/>
            <person name="Ettinger C.L."/>
            <person name="Stajich J.E."/>
            <person name="Farrell T.M."/>
            <person name="Glorioso B.M."/>
            <person name="Lawson B."/>
            <person name="Price S.J."/>
            <person name="Stengle A.G."/>
            <person name="Grear D.A."/>
            <person name="Lorch J.M."/>
        </authorList>
    </citation>
    <scope>NUCLEOTIDE SEQUENCE</scope>
    <source>
        <strain evidence="1">NWHC 24266-5</strain>
    </source>
</reference>
<organism evidence="1">
    <name type="scientific">Ophidiomyces ophidiicola</name>
    <dbReference type="NCBI Taxonomy" id="1387563"/>
    <lineage>
        <taxon>Eukaryota</taxon>
        <taxon>Fungi</taxon>
        <taxon>Dikarya</taxon>
        <taxon>Ascomycota</taxon>
        <taxon>Pezizomycotina</taxon>
        <taxon>Eurotiomycetes</taxon>
        <taxon>Eurotiomycetidae</taxon>
        <taxon>Onygenales</taxon>
        <taxon>Onygenaceae</taxon>
        <taxon>Ophidiomyces</taxon>
    </lineage>
</organism>
<gene>
    <name evidence="1" type="ORF">LOY88_004989</name>
</gene>
<name>A0ACB8US60_9EURO</name>
<proteinExistence type="predicted"/>
<comment type="caution">
    <text evidence="1">The sequence shown here is derived from an EMBL/GenBank/DDBJ whole genome shotgun (WGS) entry which is preliminary data.</text>
</comment>
<protein>
    <submittedName>
        <fullName evidence="1">Uncharacterized protein</fullName>
    </submittedName>
</protein>